<comment type="caution">
    <text evidence="2">The sequence shown here is derived from an EMBL/GenBank/DDBJ whole genome shotgun (WGS) entry which is preliminary data.</text>
</comment>
<sequence>MRIIWTFIFLVITSVCMAQNNAAVQKQAVLIKKNISFAANYSYSAYPDYNIDSLCLITAKKTAKLMSGSNFSNTYYKSLGLKLAVEIKDKTNVKVFNFGYDCGGTRRVITHPIIQWKNVIGKTFAYNLSAKINCNFFEIHQLKSKGRNLYLLIGVEAGDSNCYQGIAYVIEIKGDKLILDFPAFVNHPYLNLCNREFEFDENTQTLTSLLEHASVPFPLTYSINAQGDYSKDQNANKKLEELIGEDYRKEPSIFYLKFNGQQFVKKTKR</sequence>
<feature type="chain" id="PRO_5046167374" description="GLPGLI family protein" evidence="1">
    <location>
        <begin position="19"/>
        <end position="269"/>
    </location>
</feature>
<reference evidence="2 3" key="1">
    <citation type="submission" date="2024-12" db="EMBL/GenBank/DDBJ databases">
        <authorList>
            <person name="Hu S."/>
        </authorList>
    </citation>
    <scope>NUCLEOTIDE SEQUENCE [LARGE SCALE GENOMIC DNA]</scope>
    <source>
        <strain evidence="2 3">THG-T11</strain>
    </source>
</reference>
<evidence type="ECO:0008006" key="4">
    <source>
        <dbReference type="Google" id="ProtNLM"/>
    </source>
</evidence>
<keyword evidence="3" id="KW-1185">Reference proteome</keyword>
<keyword evidence="1" id="KW-0732">Signal</keyword>
<evidence type="ECO:0000256" key="1">
    <source>
        <dbReference type="SAM" id="SignalP"/>
    </source>
</evidence>
<name>A0ABW9J0L5_9SPHI</name>
<dbReference type="Proteomes" id="UP001517247">
    <property type="component" value="Unassembled WGS sequence"/>
</dbReference>
<organism evidence="2 3">
    <name type="scientific">Pedobacter ureilyticus</name>
    <dbReference type="NCBI Taxonomy" id="1393051"/>
    <lineage>
        <taxon>Bacteria</taxon>
        <taxon>Pseudomonadati</taxon>
        <taxon>Bacteroidota</taxon>
        <taxon>Sphingobacteriia</taxon>
        <taxon>Sphingobacteriales</taxon>
        <taxon>Sphingobacteriaceae</taxon>
        <taxon>Pedobacter</taxon>
    </lineage>
</organism>
<evidence type="ECO:0000313" key="2">
    <source>
        <dbReference type="EMBL" id="MFN0254068.1"/>
    </source>
</evidence>
<evidence type="ECO:0000313" key="3">
    <source>
        <dbReference type="Proteomes" id="UP001517247"/>
    </source>
</evidence>
<accession>A0ABW9J0L5</accession>
<proteinExistence type="predicted"/>
<protein>
    <recommendedName>
        <fullName evidence="4">GLPGLI family protein</fullName>
    </recommendedName>
</protein>
<gene>
    <name evidence="2" type="ORF">E6A44_000685</name>
</gene>
<dbReference type="EMBL" id="SSHJ02000001">
    <property type="protein sequence ID" value="MFN0254068.1"/>
    <property type="molecule type" value="Genomic_DNA"/>
</dbReference>
<feature type="signal peptide" evidence="1">
    <location>
        <begin position="1"/>
        <end position="18"/>
    </location>
</feature>